<protein>
    <submittedName>
        <fullName evidence="1">Uncharacterized protein</fullName>
    </submittedName>
</protein>
<dbReference type="AlphaFoldDB" id="A0A0N7L4F8"/>
<proteinExistence type="predicted"/>
<dbReference type="OMA" id="KCGNASE"/>
<dbReference type="GeneID" id="59053025"/>
<sequence length="84" mass="9467">MKTLWTFASPFTVDVSAPASAIYVIDDCCLIAKLFIALEIRVVDQQIAISKILDNVRSKCTKSKDSDEALVVMDFKMKLETLYF</sequence>
<dbReference type="RefSeq" id="XP_036263080.1">
    <property type="nucleotide sequence ID" value="XM_036407372.1"/>
</dbReference>
<dbReference type="Proteomes" id="UP000054928">
    <property type="component" value="Unassembled WGS sequence"/>
</dbReference>
<name>A0A0N7L4F8_PLAHL</name>
<accession>A0A0N7L4F8</accession>
<reference evidence="2" key="1">
    <citation type="submission" date="2014-09" db="EMBL/GenBank/DDBJ databases">
        <authorList>
            <person name="Sharma Rahul"/>
            <person name="Thines Marco"/>
        </authorList>
    </citation>
    <scope>NUCLEOTIDE SEQUENCE [LARGE SCALE GENOMIC DNA]</scope>
</reference>
<organism evidence="1 2">
    <name type="scientific">Plasmopara halstedii</name>
    <name type="common">Downy mildew of sunflower</name>
    <dbReference type="NCBI Taxonomy" id="4781"/>
    <lineage>
        <taxon>Eukaryota</taxon>
        <taxon>Sar</taxon>
        <taxon>Stramenopiles</taxon>
        <taxon>Oomycota</taxon>
        <taxon>Peronosporomycetes</taxon>
        <taxon>Peronosporales</taxon>
        <taxon>Peronosporaceae</taxon>
        <taxon>Plasmopara</taxon>
    </lineage>
</organism>
<dbReference type="EMBL" id="CCYD01000322">
    <property type="protein sequence ID" value="CEG38555.1"/>
    <property type="molecule type" value="Genomic_DNA"/>
</dbReference>
<evidence type="ECO:0000313" key="1">
    <source>
        <dbReference type="EMBL" id="CEG38555.1"/>
    </source>
</evidence>
<evidence type="ECO:0000313" key="2">
    <source>
        <dbReference type="Proteomes" id="UP000054928"/>
    </source>
</evidence>
<keyword evidence="2" id="KW-1185">Reference proteome</keyword>
<dbReference type="OrthoDB" id="124285at2759"/>